<dbReference type="EMBL" id="RQEY01000005">
    <property type="protein sequence ID" value="TGK43935.1"/>
    <property type="molecule type" value="Genomic_DNA"/>
</dbReference>
<organism evidence="1 2">
    <name type="scientific">Leptospira andrefontaineae</name>
    <dbReference type="NCBI Taxonomy" id="2484976"/>
    <lineage>
        <taxon>Bacteria</taxon>
        <taxon>Pseudomonadati</taxon>
        <taxon>Spirochaetota</taxon>
        <taxon>Spirochaetia</taxon>
        <taxon>Leptospirales</taxon>
        <taxon>Leptospiraceae</taxon>
        <taxon>Leptospira</taxon>
    </lineage>
</organism>
<sequence>MKFFYAKIGSVILFFPVLLVCFSFEIQASDYFDTLTSEKKPILGSDKEDKYTFRLPPFASIENWGPHYSLNLLILYTYTDYPKFKQTSFFPLIDHVSAKENESFKSYFFPFYYAKRIQGPQRDSGLNFSLFHYNSYESSGDKFSDSWLSFPSIVPLFGRTRKIYNGKEETFHFAIPFLFFRNRGTGDDWNHFLIFHWGEDKESSYGSILPLLYWGKGANRSHFSFFPLFYFDSEKANTKEEESHLTFLPFFSYNSKKAGKEGNFLTPLFGRFWWDDQDRGPEGTLTKTDYYLFLFINRHYKGGTLRSYKAMFPILFSREWSDSNNETQTNVLLIGGWGSDSKGDYSYSYLFPFMFHTKEGSFGLFPAYFNIGQLKFGLLPIPFYYSKGSSTDFYILNTYYTSNAWRSKFVFFPLFYRSKNESGSRTIFPFFYRNTDGNSSQNYFINTYLSWDKKGEFNQGIFFPLWFYKSQEYFHFLPFFAKGNQPGNEYTWLIPLFTYWDKDRTWIGPYYSRKNESGDKFEKLVIFPFFQWNNTSEYKELTTPISYQKEYKTKFENYSLVGLYEKYDTDQESRRRVYPFYFSNNTNEYSYWNVLGLVGRGFDKAGDSRYTYAFPFYFYKRDSFRLVLPFYFRFGKDYDIYTHFGIFHYWNRSEEKDNTWIWPLLWFSNVDKVRKEEFSTWFPLYWNWNNSRSKGDMFLPLWLNYYEADKTLELKLAYSSSKTLGSFSGTAGVGTTEKDYYLDADVSLFYSLFSISTRTSINKEELQFWKENHPAELSTSDAPVQNISAKNSGEEKEGLGQYNRLTREKVRSFWGVSALFGIFSYEKGDDKRHFRLLPLSWFSWSEKTADKVYAAPLFFSSKIGDESYFVLFPIYGRQEQKENFQESYLLFGFLRGKQGELRDYSILWPITRLYFSSDAWGFRVFPLVAHDQSKDFSRTISPFYYRKRIVEGNLTSRSFHSLLLPLYHSGSESNQNGDIFQEDSYSLFLPLYLSIGSKRYSSSGEASESNFYTLLSYYSNKKEQNGEESTTILTPFYYSNRSRDAGVTPEQTTKTDFLLVPGFYWKRSPTESKFFLLGYYSESSPTVSSGSFLGLVSSSQEKNGQGQTSNSVRIFPFYSNTETNNPNLYKFRTTWGLLYYSDRSEYENGTWNSYNLNPFGSFSSSGNKTGNYSSSLYFLPIPFLYTESDNSNQYMKEIKRKEVSFLKLVNYTSLEEVNNSPDNTSGIGKTFEKEFSAFILFSNKFETWEKKTGEKSYRTKSYLFPLYWYNAETYSEGKETHINFLLISDFKSGNSGLERLIFGPAFYANNSERYLYGLVPLAFYRKSNESKFWFALGLYSYIDRDWDRFGFAGIFDYNNEAVLKRKSLNLFLGLIHTELQEERTRFAILGGLAFGIEKRPDYFDANLLWLRYRSSPGDTLANFLPVYYYHSDATGTASLIPPVLGYFSSEKDGRFDMLGLGLLYYRNQKISKEEDLMLVGPGLFYYRKYPNSNGLNAMGILALPGLGGLLWDWEYEEKTKYSRYTILSLLYANVTNKEGKTKNKIFGIPLW</sequence>
<accession>A0A4R9HBN4</accession>
<dbReference type="OrthoDB" id="341491at2"/>
<evidence type="ECO:0000313" key="2">
    <source>
        <dbReference type="Proteomes" id="UP000298097"/>
    </source>
</evidence>
<dbReference type="NCBIfam" id="NF047486">
    <property type="entry name" value="LA_1737_Cterm"/>
    <property type="match status" value="1"/>
</dbReference>
<dbReference type="Proteomes" id="UP000298097">
    <property type="component" value="Unassembled WGS sequence"/>
</dbReference>
<name>A0A4R9HBN4_9LEPT</name>
<reference evidence="1" key="1">
    <citation type="journal article" date="2019" name="PLoS Negl. Trop. Dis.">
        <title>Revisiting the worldwide diversity of Leptospira species in the environment.</title>
        <authorList>
            <person name="Vincent A.T."/>
            <person name="Schiettekatte O."/>
            <person name="Bourhy P."/>
            <person name="Veyrier F.J."/>
            <person name="Picardeau M."/>
        </authorList>
    </citation>
    <scope>NUCLEOTIDE SEQUENCE [LARGE SCALE GENOMIC DNA]</scope>
    <source>
        <strain evidence="1">201800301</strain>
    </source>
</reference>
<comment type="caution">
    <text evidence="1">The sequence shown here is derived from an EMBL/GenBank/DDBJ whole genome shotgun (WGS) entry which is preliminary data.</text>
</comment>
<keyword evidence="2" id="KW-1185">Reference proteome</keyword>
<protein>
    <submittedName>
        <fullName evidence="1">Uncharacterized protein</fullName>
    </submittedName>
</protein>
<proteinExistence type="predicted"/>
<evidence type="ECO:0000313" key="1">
    <source>
        <dbReference type="EMBL" id="TGK43935.1"/>
    </source>
</evidence>
<gene>
    <name evidence="1" type="ORF">EHO65_03275</name>
</gene>